<reference evidence="3" key="1">
    <citation type="submission" date="2024-07" db="EMBL/GenBank/DDBJ databases">
        <title>Two chromosome-level genome assemblies of Korean endemic species Abeliophyllum distichum and Forsythia ovata (Oleaceae).</title>
        <authorList>
            <person name="Jang H."/>
        </authorList>
    </citation>
    <scope>NUCLEOTIDE SEQUENCE [LARGE SCALE GENOMIC DNA]</scope>
</reference>
<dbReference type="Proteomes" id="UP001604277">
    <property type="component" value="Unassembled WGS sequence"/>
</dbReference>
<proteinExistence type="predicted"/>
<dbReference type="AlphaFoldDB" id="A0ABD1UDZ1"/>
<dbReference type="EMBL" id="JBFOLJ010000007">
    <property type="protein sequence ID" value="KAL2522968.1"/>
    <property type="molecule type" value="Genomic_DNA"/>
</dbReference>
<feature type="region of interest" description="Disordered" evidence="1">
    <location>
        <begin position="85"/>
        <end position="122"/>
    </location>
</feature>
<evidence type="ECO:0000313" key="2">
    <source>
        <dbReference type="EMBL" id="KAL2522968.1"/>
    </source>
</evidence>
<evidence type="ECO:0000256" key="1">
    <source>
        <dbReference type="SAM" id="MobiDB-lite"/>
    </source>
</evidence>
<gene>
    <name evidence="2" type="ORF">Fot_26891</name>
</gene>
<feature type="compositionally biased region" description="Basic residues" evidence="1">
    <location>
        <begin position="112"/>
        <end position="122"/>
    </location>
</feature>
<accession>A0ABD1UDZ1</accession>
<keyword evidence="3" id="KW-1185">Reference proteome</keyword>
<protein>
    <submittedName>
        <fullName evidence="2">WRKY transcription factor 17</fullName>
    </submittedName>
</protein>
<evidence type="ECO:0000313" key="3">
    <source>
        <dbReference type="Proteomes" id="UP001604277"/>
    </source>
</evidence>
<feature type="compositionally biased region" description="Basic residues" evidence="1">
    <location>
        <begin position="93"/>
        <end position="103"/>
    </location>
</feature>
<comment type="caution">
    <text evidence="2">The sequence shown here is derived from an EMBL/GenBank/DDBJ whole genome shotgun (WGS) entry which is preliminary data.</text>
</comment>
<sequence length="122" mass="13350">MSMSGNWSSTFVSSITDDGSVSNGKGGSSSMFFSPAGPSIFARKPLLSGGRRSKEHTLSDNSHYQCFHLLYHSTVVVASAALRRLTTNPTSTKKGHKHRHNRRLTTNPTSTKKGHKHRHNSS</sequence>
<name>A0ABD1UDZ1_9LAMI</name>
<organism evidence="2 3">
    <name type="scientific">Forsythia ovata</name>
    <dbReference type="NCBI Taxonomy" id="205694"/>
    <lineage>
        <taxon>Eukaryota</taxon>
        <taxon>Viridiplantae</taxon>
        <taxon>Streptophyta</taxon>
        <taxon>Embryophyta</taxon>
        <taxon>Tracheophyta</taxon>
        <taxon>Spermatophyta</taxon>
        <taxon>Magnoliopsida</taxon>
        <taxon>eudicotyledons</taxon>
        <taxon>Gunneridae</taxon>
        <taxon>Pentapetalae</taxon>
        <taxon>asterids</taxon>
        <taxon>lamiids</taxon>
        <taxon>Lamiales</taxon>
        <taxon>Oleaceae</taxon>
        <taxon>Forsythieae</taxon>
        <taxon>Forsythia</taxon>
    </lineage>
</organism>